<dbReference type="EMBL" id="PQXJ01000161">
    <property type="protein sequence ID" value="TGO59503.1"/>
    <property type="molecule type" value="Genomic_DNA"/>
</dbReference>
<feature type="compositionally biased region" description="Polar residues" evidence="1">
    <location>
        <begin position="1"/>
        <end position="43"/>
    </location>
</feature>
<protein>
    <submittedName>
        <fullName evidence="2">Uncharacterized protein</fullName>
    </submittedName>
</protein>
<evidence type="ECO:0000313" key="2">
    <source>
        <dbReference type="EMBL" id="TGO59503.1"/>
    </source>
</evidence>
<gene>
    <name evidence="2" type="ORF">BOTNAR_0161g00140</name>
</gene>
<organism evidence="2 3">
    <name type="scientific">Botryotinia narcissicola</name>
    <dbReference type="NCBI Taxonomy" id="278944"/>
    <lineage>
        <taxon>Eukaryota</taxon>
        <taxon>Fungi</taxon>
        <taxon>Dikarya</taxon>
        <taxon>Ascomycota</taxon>
        <taxon>Pezizomycotina</taxon>
        <taxon>Leotiomycetes</taxon>
        <taxon>Helotiales</taxon>
        <taxon>Sclerotiniaceae</taxon>
        <taxon>Botryotinia</taxon>
    </lineage>
</organism>
<keyword evidence="3" id="KW-1185">Reference proteome</keyword>
<accession>A0A4Z1IRW7</accession>
<reference evidence="2 3" key="1">
    <citation type="submission" date="2017-12" db="EMBL/GenBank/DDBJ databases">
        <title>Comparative genomics of Botrytis spp.</title>
        <authorList>
            <person name="Valero-Jimenez C.A."/>
            <person name="Tapia P."/>
            <person name="Veloso J."/>
            <person name="Silva-Moreno E."/>
            <person name="Staats M."/>
            <person name="Valdes J.H."/>
            <person name="Van Kan J.A.L."/>
        </authorList>
    </citation>
    <scope>NUCLEOTIDE SEQUENCE [LARGE SCALE GENOMIC DNA]</scope>
    <source>
        <strain evidence="2 3">MUCL2120</strain>
    </source>
</reference>
<feature type="compositionally biased region" description="Basic and acidic residues" evidence="1">
    <location>
        <begin position="44"/>
        <end position="58"/>
    </location>
</feature>
<dbReference type="AlphaFoldDB" id="A0A4Z1IRW7"/>
<evidence type="ECO:0000256" key="1">
    <source>
        <dbReference type="SAM" id="MobiDB-lite"/>
    </source>
</evidence>
<dbReference type="OrthoDB" id="3529719at2759"/>
<dbReference type="Proteomes" id="UP000297452">
    <property type="component" value="Unassembled WGS sequence"/>
</dbReference>
<comment type="caution">
    <text evidence="2">The sequence shown here is derived from an EMBL/GenBank/DDBJ whole genome shotgun (WGS) entry which is preliminary data.</text>
</comment>
<feature type="region of interest" description="Disordered" evidence="1">
    <location>
        <begin position="125"/>
        <end position="154"/>
    </location>
</feature>
<evidence type="ECO:0000313" key="3">
    <source>
        <dbReference type="Proteomes" id="UP000297452"/>
    </source>
</evidence>
<name>A0A4Z1IRW7_9HELO</name>
<feature type="region of interest" description="Disordered" evidence="1">
    <location>
        <begin position="1"/>
        <end position="58"/>
    </location>
</feature>
<proteinExistence type="predicted"/>
<sequence>MADSNMQNVKTEPTASQAVKNDNKTDSVASNAPQISPQTSQSDPVEKEKPAKDQLEENIAHHRSALYYGPPDPNARFWGIIATSHRNRSVNRVSRKLQRSKCERKRKAELRTRFVDKEMRKTNGLGNVCSRGKSGESGLGAKPANPTESDITPTPSRYNAVTIVKVYELLLASCTKVFARLRAKRRKERTMSFK</sequence>